<dbReference type="AlphaFoldDB" id="A0A2Z4FJM6"/>
<dbReference type="Proteomes" id="UP000249799">
    <property type="component" value="Chromosome"/>
</dbReference>
<dbReference type="KEGG" id="bsed:DN745_06810"/>
<organism evidence="5 6">
    <name type="scientific">Bradymonas sediminis</name>
    <dbReference type="NCBI Taxonomy" id="1548548"/>
    <lineage>
        <taxon>Bacteria</taxon>
        <taxon>Deltaproteobacteria</taxon>
        <taxon>Bradymonadales</taxon>
        <taxon>Bradymonadaceae</taxon>
        <taxon>Bradymonas</taxon>
    </lineage>
</organism>
<evidence type="ECO:0000256" key="3">
    <source>
        <dbReference type="SAM" id="MobiDB-lite"/>
    </source>
</evidence>
<evidence type="ECO:0000256" key="2">
    <source>
        <dbReference type="PROSITE-ProRule" id="PRU10141"/>
    </source>
</evidence>
<dbReference type="GO" id="GO:0005737">
    <property type="term" value="C:cytoplasm"/>
    <property type="evidence" value="ECO:0007669"/>
    <property type="project" value="TreeGrafter"/>
</dbReference>
<dbReference type="InterPro" id="IPR011009">
    <property type="entry name" value="Kinase-like_dom_sf"/>
</dbReference>
<dbReference type="GO" id="GO:0004674">
    <property type="term" value="F:protein serine/threonine kinase activity"/>
    <property type="evidence" value="ECO:0007669"/>
    <property type="project" value="InterPro"/>
</dbReference>
<dbReference type="SUPFAM" id="SSF48452">
    <property type="entry name" value="TPR-like"/>
    <property type="match status" value="1"/>
</dbReference>
<dbReference type="InterPro" id="IPR000719">
    <property type="entry name" value="Prot_kinase_dom"/>
</dbReference>
<dbReference type="InterPro" id="IPR011990">
    <property type="entry name" value="TPR-like_helical_dom_sf"/>
</dbReference>
<dbReference type="GO" id="GO:0005524">
    <property type="term" value="F:ATP binding"/>
    <property type="evidence" value="ECO:0007669"/>
    <property type="project" value="UniProtKB-UniRule"/>
</dbReference>
<dbReference type="InterPro" id="IPR017441">
    <property type="entry name" value="Protein_kinase_ATP_BS"/>
</dbReference>
<keyword evidence="1" id="KW-0802">TPR repeat</keyword>
<dbReference type="SMART" id="SM00220">
    <property type="entry name" value="S_TKc"/>
    <property type="match status" value="1"/>
</dbReference>
<dbReference type="InterPro" id="IPR027417">
    <property type="entry name" value="P-loop_NTPase"/>
</dbReference>
<keyword evidence="2" id="KW-0067">ATP-binding</keyword>
<dbReference type="Gene3D" id="1.10.510.10">
    <property type="entry name" value="Transferase(Phosphotransferase) domain 1"/>
    <property type="match status" value="1"/>
</dbReference>
<accession>A0A2Z4FJM6</accession>
<dbReference type="Gene3D" id="3.30.200.20">
    <property type="entry name" value="Phosphorylase Kinase, domain 1"/>
    <property type="match status" value="1"/>
</dbReference>
<evidence type="ECO:0000313" key="5">
    <source>
        <dbReference type="EMBL" id="AWV89060.1"/>
    </source>
</evidence>
<proteinExistence type="predicted"/>
<dbReference type="PROSITE" id="PS50011">
    <property type="entry name" value="PROTEIN_KINASE_DOM"/>
    <property type="match status" value="1"/>
</dbReference>
<dbReference type="SMART" id="SM00028">
    <property type="entry name" value="TPR"/>
    <property type="match status" value="3"/>
</dbReference>
<dbReference type="Pfam" id="PF13191">
    <property type="entry name" value="AAA_16"/>
    <property type="match status" value="1"/>
</dbReference>
<dbReference type="Pfam" id="PF00069">
    <property type="entry name" value="Pkinase"/>
    <property type="match status" value="1"/>
</dbReference>
<protein>
    <recommendedName>
        <fullName evidence="4">Protein kinase domain-containing protein</fullName>
    </recommendedName>
</protein>
<dbReference type="OrthoDB" id="5476299at2"/>
<dbReference type="SUPFAM" id="SSF52540">
    <property type="entry name" value="P-loop containing nucleoside triphosphate hydrolases"/>
    <property type="match status" value="1"/>
</dbReference>
<dbReference type="SUPFAM" id="SSF56112">
    <property type="entry name" value="Protein kinase-like (PK-like)"/>
    <property type="match status" value="1"/>
</dbReference>
<dbReference type="PROSITE" id="PS50005">
    <property type="entry name" value="TPR"/>
    <property type="match status" value="1"/>
</dbReference>
<evidence type="ECO:0000313" key="6">
    <source>
        <dbReference type="Proteomes" id="UP000249799"/>
    </source>
</evidence>
<dbReference type="InterPro" id="IPR041664">
    <property type="entry name" value="AAA_16"/>
</dbReference>
<dbReference type="CDD" id="cd14014">
    <property type="entry name" value="STKc_PknB_like"/>
    <property type="match status" value="1"/>
</dbReference>
<feature type="domain" description="Protein kinase" evidence="4">
    <location>
        <begin position="19"/>
        <end position="302"/>
    </location>
</feature>
<evidence type="ECO:0000259" key="4">
    <source>
        <dbReference type="PROSITE" id="PS50011"/>
    </source>
</evidence>
<reference evidence="5 6" key="1">
    <citation type="submission" date="2018-06" db="EMBL/GenBank/DDBJ databases">
        <title>Lujinxingia sediminis gen. nov. sp. nov., a new facultative anaerobic member of the class Deltaproteobacteria, and proposal of Lujinxingaceae fam. nov.</title>
        <authorList>
            <person name="Guo L.-Y."/>
            <person name="Li C.-M."/>
            <person name="Wang S."/>
            <person name="Du Z.-J."/>
        </authorList>
    </citation>
    <scope>NUCLEOTIDE SEQUENCE [LARGE SCALE GENOMIC DNA]</scope>
    <source>
        <strain evidence="5 6">FA350</strain>
    </source>
</reference>
<feature type="repeat" description="TPR" evidence="1">
    <location>
        <begin position="881"/>
        <end position="914"/>
    </location>
</feature>
<gene>
    <name evidence="5" type="ORF">DN745_06810</name>
</gene>
<dbReference type="EMBL" id="CP030032">
    <property type="protein sequence ID" value="AWV89060.1"/>
    <property type="molecule type" value="Genomic_DNA"/>
</dbReference>
<dbReference type="Gene3D" id="1.25.40.10">
    <property type="entry name" value="Tetratricopeptide repeat domain"/>
    <property type="match status" value="1"/>
</dbReference>
<sequence>MKNIVTVSSRKKRIFAGRYESINPLGRGAGGSVYLAEDLHVDRRKVAIKVLTADAYKTVQGKMLRREFEILSKLDHPNLVQVFDFGSLSDGGVFLAEEYIDGFSLQDARALLDPVALIDITFQILLALTYLHGMGWIHRDIKPANVMLLWLDDASARPMVKLVDFGLSSMNPKRDTLRGGTRSYMAPEITRGEKGEFRSDLYSLGVTLYYALCGVLPFGPRSKEDPPPTEESFRPPEPHRLNPAVPLMLSRFTMALLRQLPDFEYFDAGEALQDLVRDTELLEEWSGGVLANSLDVAAAPVIQGYFELGILPDREAMREAVVDRALNQDRPGTSVLQLLVGDAGVGKSRLMRETAAICKLSNRLVVSVDCATVPGASYPSGGAMAMKPGALIHELLERVVDIGTSRNIHQIERYRSYLTILERMSRLGDTEETSRGAEVRIDAQWIREAFEDAVVMLHPQKVVLLIEDIHLADEFSREFFADWYARAQCFHRPDAIATARTNTIEDTVATCEAVELRALQGLQLNDVETFFRERLGLNEVPQHWLEEVARRAEGQPFYLEELCRNLIDRGILRRLSVTDWEVELEAFLHYQLARNVRESFRRRTMAVSALGRECLEILSLAGRPLLWQDLRDMLVAGGATPQTADRALKTLSWRHLLKMRLTMSGRHLGLMDPAIREVLLDMASPKWDRALHRRIGQGLAARWNDGGANALEAATHLRRGGLNDEASTYFEIAGDEAWRKAEYGTALVAFRAAAQLRSEGPHTAVAQIKLARCLLAAYEPDACRVALHIACRIAEHYGIDWLIYSVFRAGISIAISLGDDALAEGILTRLRLSLPSHSHQSEIQEMHAILWARQGRLPCAGGKLTACVAHCREKKNREGLTSALTSLGDILHIRGEKEKAHQAFEEAIEIARDLGQAQYLGRALCHFGAALAREHQGERALEILTESLEWLSDGQFPDEWIDALLHISVAKLSQGKFEEARRYIGDTRVFARQFNARTVELLTDFILAEMDFTEGKNPDEALEALGGYVDILGELNGDICQHLRVKSRYALHLQRAGRDEAAQVFAEVTKVANDIGMSLWLLAK</sequence>
<dbReference type="PROSITE" id="PS00107">
    <property type="entry name" value="PROTEIN_KINASE_ATP"/>
    <property type="match status" value="1"/>
</dbReference>
<name>A0A2Z4FJM6_9DELT</name>
<keyword evidence="2" id="KW-0547">Nucleotide-binding</keyword>
<evidence type="ECO:0000256" key="1">
    <source>
        <dbReference type="PROSITE-ProRule" id="PRU00339"/>
    </source>
</evidence>
<dbReference type="InterPro" id="IPR019734">
    <property type="entry name" value="TPR_rpt"/>
</dbReference>
<feature type="region of interest" description="Disordered" evidence="3">
    <location>
        <begin position="221"/>
        <end position="240"/>
    </location>
</feature>
<keyword evidence="6" id="KW-1185">Reference proteome</keyword>
<dbReference type="PANTHER" id="PTHR24348:SF68">
    <property type="entry name" value="SERINE_THREONINE-PROTEIN KINASE ATG1C"/>
    <property type="match status" value="1"/>
</dbReference>
<dbReference type="InterPro" id="IPR045269">
    <property type="entry name" value="Atg1-like"/>
</dbReference>
<feature type="binding site" evidence="2">
    <location>
        <position position="49"/>
    </location>
    <ligand>
        <name>ATP</name>
        <dbReference type="ChEBI" id="CHEBI:30616"/>
    </ligand>
</feature>
<dbReference type="PANTHER" id="PTHR24348">
    <property type="entry name" value="SERINE/THREONINE-PROTEIN KINASE UNC-51-RELATED"/>
    <property type="match status" value="1"/>
</dbReference>